<dbReference type="GO" id="GO:0009807">
    <property type="term" value="P:lignan biosynthetic process"/>
    <property type="evidence" value="ECO:0007669"/>
    <property type="project" value="UniProtKB-ARBA"/>
</dbReference>
<dbReference type="InterPro" id="IPR036291">
    <property type="entry name" value="NAD(P)-bd_dom_sf"/>
</dbReference>
<dbReference type="InterPro" id="IPR050608">
    <property type="entry name" value="NmrA-type/Isoflavone_red_sf"/>
</dbReference>
<dbReference type="EMBL" id="KK914370">
    <property type="protein sequence ID" value="KDP38023.1"/>
    <property type="molecule type" value="Genomic_DNA"/>
</dbReference>
<dbReference type="PANTHER" id="PTHR43349:SF40">
    <property type="entry name" value="PHENYLCOUMARAN BENZYLIC ETHER REDUCTASE-LIKE PROTEIN FI1"/>
    <property type="match status" value="1"/>
</dbReference>
<organism evidence="2 3">
    <name type="scientific">Jatropha curcas</name>
    <name type="common">Barbados nut</name>
    <dbReference type="NCBI Taxonomy" id="180498"/>
    <lineage>
        <taxon>Eukaryota</taxon>
        <taxon>Viridiplantae</taxon>
        <taxon>Streptophyta</taxon>
        <taxon>Embryophyta</taxon>
        <taxon>Tracheophyta</taxon>
        <taxon>Spermatophyta</taxon>
        <taxon>Magnoliopsida</taxon>
        <taxon>eudicotyledons</taxon>
        <taxon>Gunneridae</taxon>
        <taxon>Pentapetalae</taxon>
        <taxon>rosids</taxon>
        <taxon>fabids</taxon>
        <taxon>Malpighiales</taxon>
        <taxon>Euphorbiaceae</taxon>
        <taxon>Crotonoideae</taxon>
        <taxon>Jatropheae</taxon>
        <taxon>Jatropha</taxon>
    </lineage>
</organism>
<dbReference type="SUPFAM" id="SSF51735">
    <property type="entry name" value="NAD(P)-binding Rossmann-fold domains"/>
    <property type="match status" value="1"/>
</dbReference>
<evidence type="ECO:0000313" key="3">
    <source>
        <dbReference type="Proteomes" id="UP000027138"/>
    </source>
</evidence>
<name>A0A067KSP1_JATCU</name>
<sequence length="192" mass="21144">MAEKNKVLVVEATGHIGKFIVEASSKLGHPTFAFVRELTISNPNRSNLIHSFKSSGVTILYGDIYNHESLVKAIKQVDVVISAVGGLQVPDQTKIIAAIKEAGNVSRFLPSEFGTEVDRSQPVEPAATFFRQKVNIRRAIEAAEIHCTYIVSSGFAGFFLPTLGQAMSKLLRETRLSSWEMETLKKIQQLTP</sequence>
<evidence type="ECO:0000259" key="1">
    <source>
        <dbReference type="Pfam" id="PF05368"/>
    </source>
</evidence>
<evidence type="ECO:0000313" key="2">
    <source>
        <dbReference type="EMBL" id="KDP38023.1"/>
    </source>
</evidence>
<dbReference type="AlphaFoldDB" id="A0A067KSP1"/>
<proteinExistence type="predicted"/>
<feature type="domain" description="NmrA-like" evidence="1">
    <location>
        <begin position="4"/>
        <end position="171"/>
    </location>
</feature>
<dbReference type="GO" id="GO:0003824">
    <property type="term" value="F:catalytic activity"/>
    <property type="evidence" value="ECO:0007669"/>
    <property type="project" value="UniProtKB-ARBA"/>
</dbReference>
<keyword evidence="3" id="KW-1185">Reference proteome</keyword>
<gene>
    <name evidence="2" type="ORF">JCGZ_04666</name>
</gene>
<dbReference type="Gene3D" id="3.40.50.720">
    <property type="entry name" value="NAD(P)-binding Rossmann-like Domain"/>
    <property type="match status" value="1"/>
</dbReference>
<protein>
    <recommendedName>
        <fullName evidence="1">NmrA-like domain-containing protein</fullName>
    </recommendedName>
</protein>
<reference evidence="2 3" key="1">
    <citation type="journal article" date="2014" name="PLoS ONE">
        <title>Global Analysis of Gene Expression Profiles in Physic Nut (Jatropha curcas L.) Seedlings Exposed to Salt Stress.</title>
        <authorList>
            <person name="Zhang L."/>
            <person name="Zhang C."/>
            <person name="Wu P."/>
            <person name="Chen Y."/>
            <person name="Li M."/>
            <person name="Jiang H."/>
            <person name="Wu G."/>
        </authorList>
    </citation>
    <scope>NUCLEOTIDE SEQUENCE [LARGE SCALE GENOMIC DNA]</scope>
    <source>
        <strain evidence="3">cv. GZQX0401</strain>
        <tissue evidence="2">Young leaves</tissue>
    </source>
</reference>
<dbReference type="PANTHER" id="PTHR43349">
    <property type="entry name" value="PINORESINOL REDUCTASE-RELATED"/>
    <property type="match status" value="1"/>
</dbReference>
<dbReference type="STRING" id="180498.A0A067KSP1"/>
<dbReference type="Proteomes" id="UP000027138">
    <property type="component" value="Unassembled WGS sequence"/>
</dbReference>
<dbReference type="Pfam" id="PF05368">
    <property type="entry name" value="NmrA"/>
    <property type="match status" value="1"/>
</dbReference>
<accession>A0A067KSP1</accession>
<dbReference type="InterPro" id="IPR008030">
    <property type="entry name" value="NmrA-like"/>
</dbReference>
<dbReference type="OrthoDB" id="419598at2759"/>
<dbReference type="Gene3D" id="3.90.25.10">
    <property type="entry name" value="UDP-galactose 4-epimerase, domain 1"/>
    <property type="match status" value="1"/>
</dbReference>